<evidence type="ECO:0000313" key="3">
    <source>
        <dbReference type="Proteomes" id="UP000034063"/>
    </source>
</evidence>
<protein>
    <recommendedName>
        <fullName evidence="4">Collagen triple helix repeat protein</fullName>
    </recommendedName>
</protein>
<comment type="caution">
    <text evidence="2">The sequence shown here is derived from an EMBL/GenBank/DDBJ whole genome shotgun (WGS) entry which is preliminary data.</text>
</comment>
<evidence type="ECO:0008006" key="4">
    <source>
        <dbReference type="Google" id="ProtNLM"/>
    </source>
</evidence>
<evidence type="ECO:0000256" key="1">
    <source>
        <dbReference type="SAM" id="MobiDB-lite"/>
    </source>
</evidence>
<organism evidence="2 3">
    <name type="scientific">Candidatus Gottesmanbacteria bacterium GW2011_GWA2_44_17</name>
    <dbReference type="NCBI Taxonomy" id="1618444"/>
    <lineage>
        <taxon>Bacteria</taxon>
        <taxon>Candidatus Gottesmaniibacteriota</taxon>
    </lineage>
</organism>
<feature type="region of interest" description="Disordered" evidence="1">
    <location>
        <begin position="38"/>
        <end position="111"/>
    </location>
</feature>
<accession>A0A0G1HLR4</accession>
<dbReference type="Pfam" id="PF01391">
    <property type="entry name" value="Collagen"/>
    <property type="match status" value="1"/>
</dbReference>
<feature type="compositionally biased region" description="Low complexity" evidence="1">
    <location>
        <begin position="38"/>
        <end position="72"/>
    </location>
</feature>
<sequence length="186" mass="19112">MAAFLVITFLCGPLFTVVSGGALGFGFSRWFAPAVAGPVGPQGPQGESGPVGPQGPQGEPGPVGQQGPAGSQGERGPAGDPGPQGLPGTAGRDGICTDCGNGDNDQPVGPAEPFDCEISKYGPITYIPPEGDQYFGQMVKITAPKEWVVPKGFSVNREGVDYKEGDTVPAGEASIWPDEFCYNNIK</sequence>
<reference evidence="2 3" key="1">
    <citation type="journal article" date="2015" name="Nature">
        <title>rRNA introns, odd ribosomes, and small enigmatic genomes across a large radiation of phyla.</title>
        <authorList>
            <person name="Brown C.T."/>
            <person name="Hug L.A."/>
            <person name="Thomas B.C."/>
            <person name="Sharon I."/>
            <person name="Castelle C.J."/>
            <person name="Singh A."/>
            <person name="Wilkins M.J."/>
            <person name="Williams K.H."/>
            <person name="Banfield J.F."/>
        </authorList>
    </citation>
    <scope>NUCLEOTIDE SEQUENCE [LARGE SCALE GENOMIC DNA]</scope>
</reference>
<evidence type="ECO:0000313" key="2">
    <source>
        <dbReference type="EMBL" id="KKT47548.1"/>
    </source>
</evidence>
<proteinExistence type="predicted"/>
<gene>
    <name evidence="2" type="ORF">UW37_C0006G0011</name>
</gene>
<dbReference type="InterPro" id="IPR008160">
    <property type="entry name" value="Collagen"/>
</dbReference>
<name>A0A0G1HLR4_9BACT</name>
<dbReference type="EMBL" id="LCIB01000006">
    <property type="protein sequence ID" value="KKT47548.1"/>
    <property type="molecule type" value="Genomic_DNA"/>
</dbReference>
<dbReference type="Proteomes" id="UP000034063">
    <property type="component" value="Unassembled WGS sequence"/>
</dbReference>
<dbReference type="AlphaFoldDB" id="A0A0G1HLR4"/>